<sequence length="98" mass="11295">MTDKYSKWYTTRPDVAGGGRNIQFHVLSGYTARYQHANCHWGPAHNFPTASKYRLSGAHIGGHTKWYNITSGPRRNYKYVGKCAGWDEVAGWWRAWKC</sequence>
<protein>
    <submittedName>
        <fullName evidence="1">Uncharacterized protein</fullName>
    </submittedName>
</protein>
<gene>
    <name evidence="1" type="ORF">ACTIVE_1692</name>
</gene>
<dbReference type="EMBL" id="CP053892">
    <property type="protein sequence ID" value="QKG20056.1"/>
    <property type="molecule type" value="Genomic_DNA"/>
</dbReference>
<evidence type="ECO:0000313" key="2">
    <source>
        <dbReference type="Proteomes" id="UP000501240"/>
    </source>
</evidence>
<accession>A0A7D3VUJ9</accession>
<keyword evidence="2" id="KW-1185">Reference proteome</keyword>
<reference evidence="1 2" key="1">
    <citation type="submission" date="2020-05" db="EMBL/GenBank/DDBJ databases">
        <title>Actinomadura verrucosospora NRRL-B18236 (PFL_A860) Genome sequencing and assembly.</title>
        <authorList>
            <person name="Samborskyy M."/>
        </authorList>
    </citation>
    <scope>NUCLEOTIDE SEQUENCE [LARGE SCALE GENOMIC DNA]</scope>
    <source>
        <strain evidence="1 2">NRRL:B18236</strain>
    </source>
</reference>
<proteinExistence type="predicted"/>
<evidence type="ECO:0000313" key="1">
    <source>
        <dbReference type="EMBL" id="QKG20056.1"/>
    </source>
</evidence>
<organism evidence="1 2">
    <name type="scientific">Actinomadura verrucosospora</name>
    <dbReference type="NCBI Taxonomy" id="46165"/>
    <lineage>
        <taxon>Bacteria</taxon>
        <taxon>Bacillati</taxon>
        <taxon>Actinomycetota</taxon>
        <taxon>Actinomycetes</taxon>
        <taxon>Streptosporangiales</taxon>
        <taxon>Thermomonosporaceae</taxon>
        <taxon>Actinomadura</taxon>
    </lineage>
</organism>
<dbReference type="AlphaFoldDB" id="A0A7D3VUJ9"/>
<dbReference type="Proteomes" id="UP000501240">
    <property type="component" value="Chromosome"/>
</dbReference>
<name>A0A7D3VUJ9_ACTVE</name>